<feature type="compositionally biased region" description="Pro residues" evidence="1">
    <location>
        <begin position="54"/>
        <end position="66"/>
    </location>
</feature>
<organism evidence="2 3">
    <name type="scientific">Petrolisthes manimaculis</name>
    <dbReference type="NCBI Taxonomy" id="1843537"/>
    <lineage>
        <taxon>Eukaryota</taxon>
        <taxon>Metazoa</taxon>
        <taxon>Ecdysozoa</taxon>
        <taxon>Arthropoda</taxon>
        <taxon>Crustacea</taxon>
        <taxon>Multicrustacea</taxon>
        <taxon>Malacostraca</taxon>
        <taxon>Eumalacostraca</taxon>
        <taxon>Eucarida</taxon>
        <taxon>Decapoda</taxon>
        <taxon>Pleocyemata</taxon>
        <taxon>Anomura</taxon>
        <taxon>Galatheoidea</taxon>
        <taxon>Porcellanidae</taxon>
        <taxon>Petrolisthes</taxon>
    </lineage>
</organism>
<keyword evidence="3" id="KW-1185">Reference proteome</keyword>
<dbReference type="Proteomes" id="UP001292094">
    <property type="component" value="Unassembled WGS sequence"/>
</dbReference>
<reference evidence="2" key="1">
    <citation type="submission" date="2023-11" db="EMBL/GenBank/DDBJ databases">
        <title>Genome assemblies of two species of porcelain crab, Petrolisthes cinctipes and Petrolisthes manimaculis (Anomura: Porcellanidae).</title>
        <authorList>
            <person name="Angst P."/>
        </authorList>
    </citation>
    <scope>NUCLEOTIDE SEQUENCE</scope>
    <source>
        <strain evidence="2">PB745_02</strain>
        <tissue evidence="2">Gill</tissue>
    </source>
</reference>
<evidence type="ECO:0000256" key="1">
    <source>
        <dbReference type="SAM" id="MobiDB-lite"/>
    </source>
</evidence>
<proteinExistence type="predicted"/>
<dbReference type="EMBL" id="JAWZYT010000594">
    <property type="protein sequence ID" value="KAK4321393.1"/>
    <property type="molecule type" value="Genomic_DNA"/>
</dbReference>
<evidence type="ECO:0000313" key="2">
    <source>
        <dbReference type="EMBL" id="KAK4321393.1"/>
    </source>
</evidence>
<accession>A0AAE1UEF5</accession>
<name>A0AAE1UEF5_9EUCA</name>
<sequence>MTPSHLYPIITRPHPHPTFIPSSLDPIPIPTFTPSSPDPILAPPSPHHQLDPILAPPWPRPPSLPRPRPHPGFRQDSNNI</sequence>
<comment type="caution">
    <text evidence="2">The sequence shown here is derived from an EMBL/GenBank/DDBJ whole genome shotgun (WGS) entry which is preliminary data.</text>
</comment>
<evidence type="ECO:0000313" key="3">
    <source>
        <dbReference type="Proteomes" id="UP001292094"/>
    </source>
</evidence>
<protein>
    <submittedName>
        <fullName evidence="2">Uncharacterized protein</fullName>
    </submittedName>
</protein>
<gene>
    <name evidence="2" type="ORF">Pmani_007783</name>
</gene>
<feature type="region of interest" description="Disordered" evidence="1">
    <location>
        <begin position="18"/>
        <end position="80"/>
    </location>
</feature>
<feature type="compositionally biased region" description="Pro residues" evidence="1">
    <location>
        <begin position="27"/>
        <end position="46"/>
    </location>
</feature>
<dbReference type="AlphaFoldDB" id="A0AAE1UEF5"/>